<proteinExistence type="predicted"/>
<dbReference type="EMBL" id="NGJX01000002">
    <property type="protein sequence ID" value="RSU04276.1"/>
    <property type="molecule type" value="Genomic_DNA"/>
</dbReference>
<accession>A0A369B328</accession>
<dbReference type="PANTHER" id="PTHR34070:SF1">
    <property type="entry name" value="DNA ALKYLATION REPAIR PROTEIN"/>
    <property type="match status" value="1"/>
</dbReference>
<dbReference type="GeneID" id="63145170"/>
<dbReference type="InterPro" id="IPR014825">
    <property type="entry name" value="DNA_alkylation"/>
</dbReference>
<evidence type="ECO:0000313" key="1">
    <source>
        <dbReference type="EMBL" id="RSU04276.1"/>
    </source>
</evidence>
<dbReference type="Proteomes" id="UP000288197">
    <property type="component" value="Unassembled WGS sequence"/>
</dbReference>
<dbReference type="AlphaFoldDB" id="A0A369B328"/>
<name>A0A369B328_9ENTE</name>
<keyword evidence="2" id="KW-1185">Reference proteome</keyword>
<dbReference type="PANTHER" id="PTHR34070">
    <property type="entry name" value="ARMADILLO-TYPE FOLD"/>
    <property type="match status" value="1"/>
</dbReference>
<comment type="caution">
    <text evidence="1">The sequence shown here is derived from an EMBL/GenBank/DDBJ whole genome shotgun (WGS) entry which is preliminary data.</text>
</comment>
<dbReference type="InterPro" id="IPR016024">
    <property type="entry name" value="ARM-type_fold"/>
</dbReference>
<dbReference type="OrthoDB" id="9775346at2"/>
<dbReference type="GO" id="GO:0008168">
    <property type="term" value="F:methyltransferase activity"/>
    <property type="evidence" value="ECO:0007669"/>
    <property type="project" value="UniProtKB-KW"/>
</dbReference>
<keyword evidence="1" id="KW-0489">Methyltransferase</keyword>
<evidence type="ECO:0000313" key="2">
    <source>
        <dbReference type="Proteomes" id="UP000288197"/>
    </source>
</evidence>
<dbReference type="Gene3D" id="1.20.1660.10">
    <property type="entry name" value="Hypothetical protein (EF3068)"/>
    <property type="match status" value="1"/>
</dbReference>
<gene>
    <name evidence="1" type="ORF">CBF32_02555</name>
</gene>
<sequence>MKPFQLIPEPDNKIPMENYMKNNFIFLGVKSPSRKEQSKDLIKQSRYMTSKERFILVKDLYSKTEREYQYIAIDICQVNASKMNYDELIAYLPLIEEKAWWDSVDAWRKVFGDYIKKHPDEKEKVFELFFKHSNFWMRRISIILQLTEKEKTDKTMLTKEILFDLETDEFFIQKAIGWSLRQYSKVNPKWVKSFVIEHNLSALAEREALKQIRKGEVVI</sequence>
<dbReference type="Gene3D" id="1.25.40.290">
    <property type="entry name" value="ARM repeat domains"/>
    <property type="match status" value="1"/>
</dbReference>
<dbReference type="SUPFAM" id="SSF48371">
    <property type="entry name" value="ARM repeat"/>
    <property type="match status" value="1"/>
</dbReference>
<dbReference type="GO" id="GO:0032259">
    <property type="term" value="P:methylation"/>
    <property type="evidence" value="ECO:0007669"/>
    <property type="project" value="UniProtKB-KW"/>
</dbReference>
<dbReference type="CDD" id="cd07064">
    <property type="entry name" value="AlkD_like_1"/>
    <property type="match status" value="1"/>
</dbReference>
<reference evidence="1 2" key="1">
    <citation type="submission" date="2017-05" db="EMBL/GenBank/DDBJ databases">
        <title>Vagococcus spp. assemblies.</title>
        <authorList>
            <person name="Gulvik C.A."/>
        </authorList>
    </citation>
    <scope>NUCLEOTIDE SEQUENCE [LARGE SCALE GENOMIC DNA]</scope>
    <source>
        <strain evidence="1 2">NCFB 2497</strain>
    </source>
</reference>
<organism evidence="1 2">
    <name type="scientific">Vagococcus fluvialis</name>
    <dbReference type="NCBI Taxonomy" id="2738"/>
    <lineage>
        <taxon>Bacteria</taxon>
        <taxon>Bacillati</taxon>
        <taxon>Bacillota</taxon>
        <taxon>Bacilli</taxon>
        <taxon>Lactobacillales</taxon>
        <taxon>Enterococcaceae</taxon>
        <taxon>Vagococcus</taxon>
    </lineage>
</organism>
<keyword evidence="1" id="KW-0808">Transferase</keyword>
<protein>
    <submittedName>
        <fullName evidence="1">6-O-methylguanine DNA methyltransferase</fullName>
    </submittedName>
</protein>
<dbReference type="RefSeq" id="WP_114288506.1">
    <property type="nucleotide sequence ID" value="NZ_JBEFPH010000002.1"/>
</dbReference>
<dbReference type="Pfam" id="PF08713">
    <property type="entry name" value="DNA_alkylation"/>
    <property type="match status" value="1"/>
</dbReference>